<gene>
    <name evidence="1" type="ORF">AVL63_06745</name>
</gene>
<dbReference type="Proteomes" id="UP000054023">
    <property type="component" value="Unassembled WGS sequence"/>
</dbReference>
<reference evidence="2" key="1">
    <citation type="submission" date="2015-12" db="EMBL/GenBank/DDBJ databases">
        <authorList>
            <person name="Nair G.R."/>
            <person name="Kaur G."/>
            <person name="Mayilraj S."/>
        </authorList>
    </citation>
    <scope>NUCLEOTIDE SEQUENCE [LARGE SCALE GENOMIC DNA]</scope>
    <source>
        <strain evidence="2">CD08_7</strain>
    </source>
</reference>
<name>A0A0W8IDZ6_9MICC</name>
<dbReference type="EMBL" id="LQBM01000004">
    <property type="protein sequence ID" value="KUG58164.1"/>
    <property type="molecule type" value="Genomic_DNA"/>
</dbReference>
<keyword evidence="2" id="KW-1185">Reference proteome</keyword>
<evidence type="ECO:0000313" key="2">
    <source>
        <dbReference type="Proteomes" id="UP000054023"/>
    </source>
</evidence>
<evidence type="ECO:0000313" key="1">
    <source>
        <dbReference type="EMBL" id="KUG58164.1"/>
    </source>
</evidence>
<dbReference type="AlphaFoldDB" id="A0A0W8IDZ6"/>
<comment type="caution">
    <text evidence="1">The sequence shown here is derived from an EMBL/GenBank/DDBJ whole genome shotgun (WGS) entry which is preliminary data.</text>
</comment>
<dbReference type="RefSeq" id="WP_058889397.1">
    <property type="nucleotide sequence ID" value="NZ_LQBM01000004.1"/>
</dbReference>
<protein>
    <submittedName>
        <fullName evidence="1">Uncharacterized protein</fullName>
    </submittedName>
</protein>
<organism evidence="1 2">
    <name type="scientific">Nesterenkonia jeotgali</name>
    <dbReference type="NCBI Taxonomy" id="317018"/>
    <lineage>
        <taxon>Bacteria</taxon>
        <taxon>Bacillati</taxon>
        <taxon>Actinomycetota</taxon>
        <taxon>Actinomycetes</taxon>
        <taxon>Micrococcales</taxon>
        <taxon>Micrococcaceae</taxon>
        <taxon>Nesterenkonia</taxon>
    </lineage>
</organism>
<proteinExistence type="predicted"/>
<accession>A0A0W8IDZ6</accession>
<sequence length="61" mass="6630">MDAVPHGGEVAEVSDVAGCFLQDPVEAELFGVVCLRFRLRLRLRFVAVLDFLVRVGAVITG</sequence>